<feature type="domain" description="Translation initiation factor 3 C-terminal" evidence="7">
    <location>
        <begin position="87"/>
        <end position="172"/>
    </location>
</feature>
<evidence type="ECO:0000313" key="10">
    <source>
        <dbReference type="Proteomes" id="UP000003165"/>
    </source>
</evidence>
<keyword evidence="3 4" id="KW-0648">Protein biosynthesis</keyword>
<dbReference type="Gene3D" id="3.10.20.80">
    <property type="entry name" value="Translation initiation factor 3 (IF-3), N-terminal domain"/>
    <property type="match status" value="1"/>
</dbReference>
<dbReference type="InterPro" id="IPR019814">
    <property type="entry name" value="Translation_initiation_fac_3_N"/>
</dbReference>
<evidence type="ECO:0000256" key="6">
    <source>
        <dbReference type="RuleBase" id="RU000646"/>
    </source>
</evidence>
<keyword evidence="10" id="KW-1185">Reference proteome</keyword>
<proteinExistence type="inferred from homology"/>
<dbReference type="SUPFAM" id="SSF54364">
    <property type="entry name" value="Translation initiation factor IF3, N-terminal domain"/>
    <property type="match status" value="1"/>
</dbReference>
<reference evidence="9 10" key="1">
    <citation type="submission" date="2009-02" db="EMBL/GenBank/DDBJ databases">
        <title>Sequencing of the draft genome and assembly of Lutiella nitroferrum 2002.</title>
        <authorList>
            <consortium name="US DOE Joint Genome Institute (JGI-PGF)"/>
            <person name="Lucas S."/>
            <person name="Copeland A."/>
            <person name="Lapidus A."/>
            <person name="Glavina del Rio T."/>
            <person name="Tice H."/>
            <person name="Bruce D."/>
            <person name="Goodwin L."/>
            <person name="Pitluck S."/>
            <person name="Larimer F."/>
            <person name="Land M.L."/>
            <person name="Hauser L."/>
            <person name="Coates J.D."/>
        </authorList>
    </citation>
    <scope>NUCLEOTIDE SEQUENCE [LARGE SCALE GENOMIC DNA]</scope>
    <source>
        <strain evidence="9 10">2002</strain>
    </source>
</reference>
<dbReference type="HAMAP" id="MF_00080">
    <property type="entry name" value="IF_3"/>
    <property type="match status" value="1"/>
</dbReference>
<accession>B9Z6Y1</accession>
<comment type="similarity">
    <text evidence="1 4 6">Belongs to the IF-3 family.</text>
</comment>
<keyword evidence="2 4" id="KW-0396">Initiation factor</keyword>
<sequence>MAIAQEREARINGEITAREIRLVGKEGEQLGIVSLREAMAAAEELDIDLVEISPTAQPPVCKLMDYGKFKYEQSKKRHEAKLKQKQVQIKEVKFRPGTDDGDYGVKLRNLVRFLSDGDKAKVTLRFRGREMAHQDIGLALLKRVEADLAEVGTVEQFPRLEGRQMVMMIAPKKK</sequence>
<protein>
    <recommendedName>
        <fullName evidence="4 5">Translation initiation factor IF-3</fullName>
    </recommendedName>
</protein>
<dbReference type="PANTHER" id="PTHR10938">
    <property type="entry name" value="TRANSLATION INITIATION FACTOR IF-3"/>
    <property type="match status" value="1"/>
</dbReference>
<dbReference type="GO" id="GO:0003743">
    <property type="term" value="F:translation initiation factor activity"/>
    <property type="evidence" value="ECO:0007669"/>
    <property type="project" value="UniProtKB-UniRule"/>
</dbReference>
<dbReference type="Proteomes" id="UP000003165">
    <property type="component" value="Unassembled WGS sequence"/>
</dbReference>
<dbReference type="PROSITE" id="PS00938">
    <property type="entry name" value="IF3"/>
    <property type="match status" value="1"/>
</dbReference>
<feature type="domain" description="Translation initiation factor 3 N-terminal" evidence="8">
    <location>
        <begin position="11"/>
        <end position="80"/>
    </location>
</feature>
<name>B9Z6Y1_9NEIS</name>
<keyword evidence="4" id="KW-0963">Cytoplasm</keyword>
<dbReference type="NCBIfam" id="TIGR00168">
    <property type="entry name" value="infC"/>
    <property type="match status" value="1"/>
</dbReference>
<dbReference type="GO" id="GO:0043022">
    <property type="term" value="F:ribosome binding"/>
    <property type="evidence" value="ECO:0007669"/>
    <property type="project" value="UniProtKB-ARBA"/>
</dbReference>
<dbReference type="FunFam" id="3.30.110.10:FF:000001">
    <property type="entry name" value="Translation initiation factor IF-3"/>
    <property type="match status" value="1"/>
</dbReference>
<organism evidence="9 10">
    <name type="scientific">Pseudogulbenkiania ferrooxidans 2002</name>
    <dbReference type="NCBI Taxonomy" id="279714"/>
    <lineage>
        <taxon>Bacteria</taxon>
        <taxon>Pseudomonadati</taxon>
        <taxon>Pseudomonadota</taxon>
        <taxon>Betaproteobacteria</taxon>
        <taxon>Neisseriales</taxon>
        <taxon>Chromobacteriaceae</taxon>
        <taxon>Pseudogulbenkiania</taxon>
    </lineage>
</organism>
<evidence type="ECO:0000256" key="3">
    <source>
        <dbReference type="ARBA" id="ARBA00022917"/>
    </source>
</evidence>
<gene>
    <name evidence="4" type="primary">infC</name>
    <name evidence="9" type="ORF">FuraDRAFT_3117</name>
</gene>
<dbReference type="GO" id="GO:0032790">
    <property type="term" value="P:ribosome disassembly"/>
    <property type="evidence" value="ECO:0007669"/>
    <property type="project" value="TreeGrafter"/>
</dbReference>
<comment type="subunit">
    <text evidence="4 6">Monomer.</text>
</comment>
<dbReference type="InterPro" id="IPR001288">
    <property type="entry name" value="Translation_initiation_fac_3"/>
</dbReference>
<dbReference type="EMBL" id="ACIS01000009">
    <property type="protein sequence ID" value="EEG07296.1"/>
    <property type="molecule type" value="Genomic_DNA"/>
</dbReference>
<dbReference type="InterPro" id="IPR036788">
    <property type="entry name" value="T_IF-3_C_sf"/>
</dbReference>
<dbReference type="AlphaFoldDB" id="B9Z6Y1"/>
<dbReference type="InterPro" id="IPR019813">
    <property type="entry name" value="Translation_initiation_fac3_CS"/>
</dbReference>
<evidence type="ECO:0000256" key="2">
    <source>
        <dbReference type="ARBA" id="ARBA00022540"/>
    </source>
</evidence>
<dbReference type="RefSeq" id="WP_008955136.1">
    <property type="nucleotide sequence ID" value="NZ_ACIS01000009.1"/>
</dbReference>
<comment type="function">
    <text evidence="4 6">IF-3 binds to the 30S ribosomal subunit and shifts the equilibrium between 70S ribosomes and their 50S and 30S subunits in favor of the free subunits, thus enhancing the availability of 30S subunits on which protein synthesis initiation begins.</text>
</comment>
<comment type="subcellular location">
    <subcellularLocation>
        <location evidence="4 6">Cytoplasm</location>
    </subcellularLocation>
</comment>
<comment type="caution">
    <text evidence="9">The sequence shown here is derived from an EMBL/GenBank/DDBJ whole genome shotgun (WGS) entry which is preliminary data.</text>
</comment>
<dbReference type="GO" id="GO:0005829">
    <property type="term" value="C:cytosol"/>
    <property type="evidence" value="ECO:0007669"/>
    <property type="project" value="TreeGrafter"/>
</dbReference>
<dbReference type="eggNOG" id="COG0290">
    <property type="taxonomic scope" value="Bacteria"/>
</dbReference>
<dbReference type="InterPro" id="IPR036787">
    <property type="entry name" value="T_IF-3_N_sf"/>
</dbReference>
<dbReference type="FunFam" id="3.10.20.80:FF:000001">
    <property type="entry name" value="Translation initiation factor IF-3"/>
    <property type="match status" value="1"/>
</dbReference>
<dbReference type="PANTHER" id="PTHR10938:SF0">
    <property type="entry name" value="TRANSLATION INITIATION FACTOR IF-3, MITOCHONDRIAL"/>
    <property type="match status" value="1"/>
</dbReference>
<dbReference type="SUPFAM" id="SSF55200">
    <property type="entry name" value="Translation initiation factor IF3, C-terminal domain"/>
    <property type="match status" value="1"/>
</dbReference>
<dbReference type="InterPro" id="IPR019815">
    <property type="entry name" value="Translation_initiation_fac_3_C"/>
</dbReference>
<dbReference type="Gene3D" id="3.30.110.10">
    <property type="entry name" value="Translation initiation factor 3 (IF-3), C-terminal domain"/>
    <property type="match status" value="1"/>
</dbReference>
<evidence type="ECO:0000259" key="8">
    <source>
        <dbReference type="Pfam" id="PF05198"/>
    </source>
</evidence>
<evidence type="ECO:0000256" key="1">
    <source>
        <dbReference type="ARBA" id="ARBA00005439"/>
    </source>
</evidence>
<evidence type="ECO:0000256" key="4">
    <source>
        <dbReference type="HAMAP-Rule" id="MF_00080"/>
    </source>
</evidence>
<dbReference type="Pfam" id="PF00707">
    <property type="entry name" value="IF3_C"/>
    <property type="match status" value="1"/>
</dbReference>
<dbReference type="Pfam" id="PF05198">
    <property type="entry name" value="IF3_N"/>
    <property type="match status" value="1"/>
</dbReference>
<dbReference type="GO" id="GO:0016020">
    <property type="term" value="C:membrane"/>
    <property type="evidence" value="ECO:0007669"/>
    <property type="project" value="TreeGrafter"/>
</dbReference>
<evidence type="ECO:0000313" key="9">
    <source>
        <dbReference type="EMBL" id="EEG07296.1"/>
    </source>
</evidence>
<evidence type="ECO:0000259" key="7">
    <source>
        <dbReference type="Pfam" id="PF00707"/>
    </source>
</evidence>
<evidence type="ECO:0000256" key="5">
    <source>
        <dbReference type="NCBIfam" id="TIGR00168"/>
    </source>
</evidence>